<dbReference type="EMBL" id="JACXIY010000016">
    <property type="protein sequence ID" value="MBD2869815.1"/>
    <property type="molecule type" value="Genomic_DNA"/>
</dbReference>
<evidence type="ECO:0000313" key="5">
    <source>
        <dbReference type="Proteomes" id="UP000632125"/>
    </source>
</evidence>
<reference evidence="4" key="1">
    <citation type="submission" date="2020-09" db="EMBL/GenBank/DDBJ databases">
        <title>A novel bacterium of genus Paenibacillus, isolated from South China Sea.</title>
        <authorList>
            <person name="Huang H."/>
            <person name="Mo K."/>
            <person name="Hu Y."/>
        </authorList>
    </citation>
    <scope>NUCLEOTIDE SEQUENCE</scope>
    <source>
        <strain evidence="4">IB182493</strain>
    </source>
</reference>
<accession>A0A927CQI9</accession>
<feature type="coiled-coil region" evidence="1">
    <location>
        <begin position="414"/>
        <end position="441"/>
    </location>
</feature>
<feature type="region of interest" description="Disordered" evidence="2">
    <location>
        <begin position="1"/>
        <end position="49"/>
    </location>
</feature>
<evidence type="ECO:0000256" key="1">
    <source>
        <dbReference type="SAM" id="Coils"/>
    </source>
</evidence>
<evidence type="ECO:0000313" key="4">
    <source>
        <dbReference type="EMBL" id="MBD2869815.1"/>
    </source>
</evidence>
<gene>
    <name evidence="4" type="ORF">IDH41_14590</name>
</gene>
<organism evidence="4 5">
    <name type="scientific">Paenibacillus arenilitoris</name>
    <dbReference type="NCBI Taxonomy" id="2772299"/>
    <lineage>
        <taxon>Bacteria</taxon>
        <taxon>Bacillati</taxon>
        <taxon>Bacillota</taxon>
        <taxon>Bacilli</taxon>
        <taxon>Bacillales</taxon>
        <taxon>Paenibacillaceae</taxon>
        <taxon>Paenibacillus</taxon>
    </lineage>
</organism>
<keyword evidence="1" id="KW-0175">Coiled coil</keyword>
<dbReference type="SUPFAM" id="SSF53098">
    <property type="entry name" value="Ribonuclease H-like"/>
    <property type="match status" value="1"/>
</dbReference>
<dbReference type="InterPro" id="IPR012337">
    <property type="entry name" value="RNaseH-like_sf"/>
</dbReference>
<dbReference type="PANTHER" id="PTHR38462:SF1">
    <property type="entry name" value="YPRB RIBONUCLEASE H-LIKE DOMAIN-CONTAINING PROTEIN"/>
    <property type="match status" value="1"/>
</dbReference>
<dbReference type="Pfam" id="PF13482">
    <property type="entry name" value="RNase_H_2"/>
    <property type="match status" value="1"/>
</dbReference>
<name>A0A927CQI9_9BACL</name>
<sequence length="454" mass="50645">MSGLKDRMMRLRGHSSEAPADRKTEEPASASAAIDSEETDRRAADSSDDGLSPVWDRIGVKLLTNDAGSFLLRKVDYPADYRHGLHAIEELRQAAPGLSAFHPGANASAEQVLFLDLETTGLGVGTGNVPFMLGIAYEAQGRFTIEQALIRHPAEERAMLAYLAEKLPKFTYLATYNGKTFDWPLVQSRFIMNGLGRNVWEPRHLDFLHPARSVWRNTLASCKLSYVEEERLGIHREDDVPGSLAPQLYFQFLADGDPSPLAGVFRHNEIDMLSLAALAIRFGHLLNGRFQPFIPLPKEPEELVRTGLWLEKMGIPALPEQLFELAARTEEANPATLLMLAARDKKAGNWARAVLLWQKTVLRALSNYGAAAMEANIELAMYYEHKLKDFDSALGYADAAFEHATNQAMLVRRDAKKRAELEALRNRIARLRRKAEAATARRAEPATFLGEELL</sequence>
<feature type="domain" description="YprB ribonuclease H-like" evidence="3">
    <location>
        <begin position="113"/>
        <end position="279"/>
    </location>
</feature>
<dbReference type="AlphaFoldDB" id="A0A927CQI9"/>
<comment type="caution">
    <text evidence="4">The sequence shown here is derived from an EMBL/GenBank/DDBJ whole genome shotgun (WGS) entry which is preliminary data.</text>
</comment>
<keyword evidence="5" id="KW-1185">Reference proteome</keyword>
<dbReference type="InterPro" id="IPR038720">
    <property type="entry name" value="YprB_RNase_H-like_dom"/>
</dbReference>
<proteinExistence type="predicted"/>
<evidence type="ECO:0000256" key="2">
    <source>
        <dbReference type="SAM" id="MobiDB-lite"/>
    </source>
</evidence>
<dbReference type="RefSeq" id="WP_190862219.1">
    <property type="nucleotide sequence ID" value="NZ_JACXIY010000016.1"/>
</dbReference>
<dbReference type="InterPro" id="IPR036397">
    <property type="entry name" value="RNaseH_sf"/>
</dbReference>
<dbReference type="PANTHER" id="PTHR38462">
    <property type="entry name" value="EXONUCLEASE-LIKE PROTEIN"/>
    <property type="match status" value="1"/>
</dbReference>
<protein>
    <submittedName>
        <fullName evidence="4">Ribonuclease H-like domain-containing protein</fullName>
    </submittedName>
</protein>
<dbReference type="Proteomes" id="UP000632125">
    <property type="component" value="Unassembled WGS sequence"/>
</dbReference>
<evidence type="ECO:0000259" key="3">
    <source>
        <dbReference type="Pfam" id="PF13482"/>
    </source>
</evidence>
<dbReference type="Gene3D" id="3.30.420.10">
    <property type="entry name" value="Ribonuclease H-like superfamily/Ribonuclease H"/>
    <property type="match status" value="1"/>
</dbReference>
<dbReference type="GO" id="GO:0003676">
    <property type="term" value="F:nucleic acid binding"/>
    <property type="evidence" value="ECO:0007669"/>
    <property type="project" value="InterPro"/>
</dbReference>